<evidence type="ECO:0000256" key="2">
    <source>
        <dbReference type="ARBA" id="ARBA00022723"/>
    </source>
</evidence>
<sequence>MRHFDHLAGADRRRLFHRAPEPFDRDDPLDVLAAALGATLYCPATRPRLAGDVAAGARGGVASMVICLEDAIADTEVTAAEQNLVAQLRELHTTGAEGAPLLFVRVRAPGQISDLADRLGPALGMLTGFVLPKFAADHGGTFLDAVARAEERTGRRLAVMPVIESRDAAHRETRLGTLLDTGRLLAKHRERVLAVRLGGTDLCAAFGLRRPPDLTVYDLHPVAAAIADIIDVLGSADGTGFAVTGPVWEYFSSETRAFKPHARRPHAAPASPLQGVVGAELDGLIREAYLDKANGLVGKTVIHPSHVAPVHALQVVTHEEYSDAADVLGAPGGGAMASGYANKMNEVGPHRAWAERLMSRARLFGVAAPDVSFADLLKAAQQAAAPTD</sequence>
<dbReference type="PANTHER" id="PTHR32308">
    <property type="entry name" value="LYASE BETA SUBUNIT, PUTATIVE (AFU_ORTHOLOGUE AFUA_4G13030)-RELATED"/>
    <property type="match status" value="1"/>
</dbReference>
<keyword evidence="3" id="KW-0460">Magnesium</keyword>
<dbReference type="PIRSF" id="PIRSF015582">
    <property type="entry name" value="Cit_lyase_B"/>
    <property type="match status" value="1"/>
</dbReference>
<keyword evidence="4" id="KW-0456">Lyase</keyword>
<dbReference type="EMBL" id="JBHTGP010000011">
    <property type="protein sequence ID" value="MFD0686741.1"/>
    <property type="molecule type" value="Genomic_DNA"/>
</dbReference>
<gene>
    <name evidence="4" type="ORF">ACFQZM_19740</name>
</gene>
<dbReference type="RefSeq" id="WP_131760573.1">
    <property type="nucleotide sequence ID" value="NZ_CAACUY010000121.1"/>
</dbReference>
<reference evidence="5" key="1">
    <citation type="journal article" date="2019" name="Int. J. Syst. Evol. Microbiol.">
        <title>The Global Catalogue of Microorganisms (GCM) 10K type strain sequencing project: providing services to taxonomists for standard genome sequencing and annotation.</title>
        <authorList>
            <consortium name="The Broad Institute Genomics Platform"/>
            <consortium name="The Broad Institute Genome Sequencing Center for Infectious Disease"/>
            <person name="Wu L."/>
            <person name="Ma J."/>
        </authorList>
    </citation>
    <scope>NUCLEOTIDE SEQUENCE [LARGE SCALE GENOMIC DNA]</scope>
    <source>
        <strain evidence="5">JCM 9371</strain>
    </source>
</reference>
<comment type="cofactor">
    <cofactor evidence="1">
        <name>Mg(2+)</name>
        <dbReference type="ChEBI" id="CHEBI:18420"/>
    </cofactor>
</comment>
<dbReference type="Gene3D" id="3.20.20.60">
    <property type="entry name" value="Phosphoenolpyruvate-binding domains"/>
    <property type="match status" value="1"/>
</dbReference>
<dbReference type="Proteomes" id="UP001597063">
    <property type="component" value="Unassembled WGS sequence"/>
</dbReference>
<protein>
    <submittedName>
        <fullName evidence="4">HpcH/HpaI aldolase/citrate lyase family protein</fullName>
    </submittedName>
</protein>
<keyword evidence="2" id="KW-0479">Metal-binding</keyword>
<evidence type="ECO:0000313" key="4">
    <source>
        <dbReference type="EMBL" id="MFD0686741.1"/>
    </source>
</evidence>
<name>A0ABW2XR31_9ACTN</name>
<dbReference type="InterPro" id="IPR015813">
    <property type="entry name" value="Pyrv/PenolPyrv_kinase-like_dom"/>
</dbReference>
<evidence type="ECO:0000313" key="5">
    <source>
        <dbReference type="Proteomes" id="UP001597063"/>
    </source>
</evidence>
<organism evidence="4 5">
    <name type="scientific">Actinomadura fibrosa</name>
    <dbReference type="NCBI Taxonomy" id="111802"/>
    <lineage>
        <taxon>Bacteria</taxon>
        <taxon>Bacillati</taxon>
        <taxon>Actinomycetota</taxon>
        <taxon>Actinomycetes</taxon>
        <taxon>Streptosporangiales</taxon>
        <taxon>Thermomonosporaceae</taxon>
        <taxon>Actinomadura</taxon>
    </lineage>
</organism>
<proteinExistence type="predicted"/>
<dbReference type="InterPro" id="IPR040442">
    <property type="entry name" value="Pyrv_kinase-like_dom_sf"/>
</dbReference>
<dbReference type="SUPFAM" id="SSF51621">
    <property type="entry name" value="Phosphoenolpyruvate/pyruvate domain"/>
    <property type="match status" value="1"/>
</dbReference>
<evidence type="ECO:0000256" key="1">
    <source>
        <dbReference type="ARBA" id="ARBA00001946"/>
    </source>
</evidence>
<comment type="caution">
    <text evidence="4">The sequence shown here is derived from an EMBL/GenBank/DDBJ whole genome shotgun (WGS) entry which is preliminary data.</text>
</comment>
<dbReference type="InterPro" id="IPR011206">
    <property type="entry name" value="Citrate_lyase_beta/mcl1/mcl2"/>
</dbReference>
<dbReference type="InterPro" id="IPR039480">
    <property type="entry name" value="C-C_Bond_Lyase-like"/>
</dbReference>
<dbReference type="GO" id="GO:0016829">
    <property type="term" value="F:lyase activity"/>
    <property type="evidence" value="ECO:0007669"/>
    <property type="project" value="UniProtKB-KW"/>
</dbReference>
<keyword evidence="5" id="KW-1185">Reference proteome</keyword>
<dbReference type="Pfam" id="PF15617">
    <property type="entry name" value="C-C_Bond_Lyase"/>
    <property type="match status" value="1"/>
</dbReference>
<accession>A0ABW2XR31</accession>
<evidence type="ECO:0000256" key="3">
    <source>
        <dbReference type="ARBA" id="ARBA00022842"/>
    </source>
</evidence>
<dbReference type="PANTHER" id="PTHR32308:SF10">
    <property type="entry name" value="CITRATE LYASE SUBUNIT BETA"/>
    <property type="match status" value="1"/>
</dbReference>